<name>F0J623_ACIMA</name>
<dbReference type="PANTHER" id="PTHR33162:SF1">
    <property type="entry name" value="SEC-INDEPENDENT PROTEIN TRANSLOCASE PROTEIN TATA, CHLOROPLASTIC"/>
    <property type="match status" value="1"/>
</dbReference>
<dbReference type="HOGENOM" id="CLU_086034_1_3_5"/>
<evidence type="ECO:0000256" key="4">
    <source>
        <dbReference type="ARBA" id="ARBA00022692"/>
    </source>
</evidence>
<dbReference type="Pfam" id="PF02416">
    <property type="entry name" value="TatA_B_E"/>
    <property type="match status" value="1"/>
</dbReference>
<reference evidence="9 10" key="1">
    <citation type="submission" date="2010-12" db="EMBL/GenBank/DDBJ databases">
        <title>Whole genome sequence of Acidiphilium multivorum AIU301.</title>
        <authorList>
            <person name="Narita-Yamada S."/>
            <person name="Nakamura S."/>
            <person name="Ito N."/>
            <person name="Takarada H."/>
            <person name="Katano Y."/>
            <person name="Nakazawa H."/>
            <person name="Hosoyama A."/>
            <person name="Yamada R."/>
            <person name="Fujita N."/>
        </authorList>
    </citation>
    <scope>NUCLEOTIDE SEQUENCE [LARGE SCALE GENOMIC DNA]</scope>
    <source>
        <strain evidence="10">DSM 11245 / JCM 8867 / AIU301</strain>
    </source>
</reference>
<proteinExistence type="predicted"/>
<evidence type="ECO:0000256" key="2">
    <source>
        <dbReference type="ARBA" id="ARBA00022448"/>
    </source>
</evidence>
<keyword evidence="8" id="KW-0472">Membrane</keyword>
<dbReference type="GO" id="GO:0043953">
    <property type="term" value="P:protein transport by the Tat complex"/>
    <property type="evidence" value="ECO:0007669"/>
    <property type="project" value="InterPro"/>
</dbReference>
<evidence type="ECO:0000313" key="9">
    <source>
        <dbReference type="EMBL" id="BAJ80279.1"/>
    </source>
</evidence>
<keyword evidence="4" id="KW-0812">Transmembrane</keyword>
<dbReference type="InterPro" id="IPR018448">
    <property type="entry name" value="TatB"/>
</dbReference>
<evidence type="ECO:0000256" key="3">
    <source>
        <dbReference type="ARBA" id="ARBA00022475"/>
    </source>
</evidence>
<comment type="subcellular location">
    <subcellularLocation>
        <location evidence="1">Membrane</location>
        <topology evidence="1">Single-pass membrane protein</topology>
    </subcellularLocation>
</comment>
<protein>
    <submittedName>
        <fullName evidence="9">Sec-independent protein translocase protein TatB</fullName>
    </submittedName>
</protein>
<evidence type="ECO:0000256" key="6">
    <source>
        <dbReference type="ARBA" id="ARBA00022989"/>
    </source>
</evidence>
<keyword evidence="5" id="KW-0653">Protein transport</keyword>
<dbReference type="InterPro" id="IPR003369">
    <property type="entry name" value="TatA/B/E"/>
</dbReference>
<dbReference type="Gene3D" id="1.20.5.3310">
    <property type="match status" value="1"/>
</dbReference>
<dbReference type="Proteomes" id="UP000007100">
    <property type="component" value="Chromosome"/>
</dbReference>
<dbReference type="RefSeq" id="WP_007421383.1">
    <property type="nucleotide sequence ID" value="NC_015186.1"/>
</dbReference>
<evidence type="ECO:0000256" key="5">
    <source>
        <dbReference type="ARBA" id="ARBA00022927"/>
    </source>
</evidence>
<dbReference type="NCBIfam" id="TIGR01410">
    <property type="entry name" value="tatB"/>
    <property type="match status" value="1"/>
</dbReference>
<evidence type="ECO:0000256" key="1">
    <source>
        <dbReference type="ARBA" id="ARBA00004167"/>
    </source>
</evidence>
<evidence type="ECO:0000256" key="7">
    <source>
        <dbReference type="ARBA" id="ARBA00023010"/>
    </source>
</evidence>
<organism evidence="9 10">
    <name type="scientific">Acidiphilium multivorum (strain DSM 11245 / JCM 8867 / NBRC 100883 / AIU 301)</name>
    <dbReference type="NCBI Taxonomy" id="926570"/>
    <lineage>
        <taxon>Bacteria</taxon>
        <taxon>Pseudomonadati</taxon>
        <taxon>Pseudomonadota</taxon>
        <taxon>Alphaproteobacteria</taxon>
        <taxon>Acetobacterales</taxon>
        <taxon>Acidocellaceae</taxon>
        <taxon>Acidiphilium</taxon>
    </lineage>
</organism>
<accession>F0J623</accession>
<keyword evidence="2" id="KW-0813">Transport</keyword>
<evidence type="ECO:0000313" key="10">
    <source>
        <dbReference type="Proteomes" id="UP000007100"/>
    </source>
</evidence>
<dbReference type="GO" id="GO:0008320">
    <property type="term" value="F:protein transmembrane transporter activity"/>
    <property type="evidence" value="ECO:0007669"/>
    <property type="project" value="InterPro"/>
</dbReference>
<keyword evidence="7" id="KW-0811">Translocation</keyword>
<gene>
    <name evidence="9" type="primary">tatB</name>
    <name evidence="9" type="ordered locus">ACMV_09320</name>
</gene>
<keyword evidence="6" id="KW-1133">Transmembrane helix</keyword>
<dbReference type="PRINTS" id="PR01506">
    <property type="entry name" value="TATBPROTEIN"/>
</dbReference>
<dbReference type="PANTHER" id="PTHR33162">
    <property type="entry name" value="SEC-INDEPENDENT PROTEIN TRANSLOCASE PROTEIN TATA, CHLOROPLASTIC"/>
    <property type="match status" value="1"/>
</dbReference>
<dbReference type="KEGG" id="amv:ACMV_09320"/>
<keyword evidence="3" id="KW-1003">Cell membrane</keyword>
<sequence length="147" mass="15905">MLGFSWPEIGVILMVALVVIGPKDLPVAIRTATAALRKMRGLASEFQGHVQELMREADLADIGNDLRNLRNFDLGSTIERHVDPDGTIRSSFDPAEGETYGVPSAADTVIEGAADDEFPPDMPAFIPPDAVRARPVPAFIPPGTRLW</sequence>
<dbReference type="AlphaFoldDB" id="F0J623"/>
<keyword evidence="10" id="KW-1185">Reference proteome</keyword>
<dbReference type="GO" id="GO:0016020">
    <property type="term" value="C:membrane"/>
    <property type="evidence" value="ECO:0007669"/>
    <property type="project" value="UniProtKB-SubCell"/>
</dbReference>
<evidence type="ECO:0000256" key="8">
    <source>
        <dbReference type="ARBA" id="ARBA00023136"/>
    </source>
</evidence>
<dbReference type="EMBL" id="AP012035">
    <property type="protein sequence ID" value="BAJ80279.1"/>
    <property type="molecule type" value="Genomic_DNA"/>
</dbReference>
<dbReference type="OrthoDB" id="7206969at2"/>